<keyword evidence="1" id="KW-0560">Oxidoreductase</keyword>
<dbReference type="SUPFAM" id="SSF51735">
    <property type="entry name" value="NAD(P)-binding Rossmann-fold domains"/>
    <property type="match status" value="1"/>
</dbReference>
<sequence length="347" mass="36974">MSIPETAKEIHLVDYPTGKPTPEIYEVVEAPVREPGDGEILMRVVFMSVDPYMRGRMNPHVKSYIPPFQKGEALDGGAVGQVIKSNSEKFATGDYVVGYNGGWREYYTGPTDGFNKVDPSLAPLSAYLGVLGMPGFTAWAGMSQILEPKEGDVLFVSGAAGAVGSMVGQLGKLKGCKVIGSAGSTEKCDWLTGELGFDVALNYKDYANSTELTKGLSQAAGKGGVNCYFENVGGMHLEAAINCIAFGGRIALCGMISNYNDTKPEPGPYNLTNLIGRGVKMQGFIVSNFMLLARDFYAEVGPMLAGGKIHFRETVYEGLEKAPEAFNGLFEGANTGKAVVRVAPDTA</sequence>
<dbReference type="InterPro" id="IPR013149">
    <property type="entry name" value="ADH-like_C"/>
</dbReference>
<dbReference type="FunFam" id="3.40.50.720:FF:000121">
    <property type="entry name" value="Prostaglandin reductase 2"/>
    <property type="match status" value="1"/>
</dbReference>
<dbReference type="SUPFAM" id="SSF50129">
    <property type="entry name" value="GroES-like"/>
    <property type="match status" value="2"/>
</dbReference>
<dbReference type="Pfam" id="PF00107">
    <property type="entry name" value="ADH_zinc_N"/>
    <property type="match status" value="1"/>
</dbReference>
<dbReference type="EMBL" id="BMGH01000001">
    <property type="protein sequence ID" value="GGD06314.1"/>
    <property type="molecule type" value="Genomic_DNA"/>
</dbReference>
<feature type="domain" description="Enoyl reductase (ER)" evidence="2">
    <location>
        <begin position="18"/>
        <end position="340"/>
    </location>
</feature>
<reference evidence="3" key="2">
    <citation type="submission" date="2020-09" db="EMBL/GenBank/DDBJ databases">
        <authorList>
            <person name="Sun Q."/>
            <person name="Zhou Y."/>
        </authorList>
    </citation>
    <scope>NUCLEOTIDE SEQUENCE</scope>
    <source>
        <strain evidence="3">CGMCC 1.12921</strain>
    </source>
</reference>
<dbReference type="InterPro" id="IPR011032">
    <property type="entry name" value="GroES-like_sf"/>
</dbReference>
<protein>
    <submittedName>
        <fullName evidence="3">NADP-dependent oxidoreductase</fullName>
    </submittedName>
</protein>
<dbReference type="Gene3D" id="3.90.180.10">
    <property type="entry name" value="Medium-chain alcohol dehydrogenases, catalytic domain"/>
    <property type="match status" value="1"/>
</dbReference>
<keyword evidence="4" id="KW-1185">Reference proteome</keyword>
<evidence type="ECO:0000313" key="4">
    <source>
        <dbReference type="Proteomes" id="UP000613582"/>
    </source>
</evidence>
<dbReference type="InterPro" id="IPR036291">
    <property type="entry name" value="NAD(P)-bd_dom_sf"/>
</dbReference>
<dbReference type="Proteomes" id="UP000613582">
    <property type="component" value="Unassembled WGS sequence"/>
</dbReference>
<organism evidence="3 4">
    <name type="scientific">Aquisalinus flavus</name>
    <dbReference type="NCBI Taxonomy" id="1526572"/>
    <lineage>
        <taxon>Bacteria</taxon>
        <taxon>Pseudomonadati</taxon>
        <taxon>Pseudomonadota</taxon>
        <taxon>Alphaproteobacteria</taxon>
        <taxon>Parvularculales</taxon>
        <taxon>Parvularculaceae</taxon>
        <taxon>Aquisalinus</taxon>
    </lineage>
</organism>
<dbReference type="CDD" id="cd05288">
    <property type="entry name" value="PGDH"/>
    <property type="match status" value="1"/>
</dbReference>
<dbReference type="InterPro" id="IPR020843">
    <property type="entry name" value="ER"/>
</dbReference>
<dbReference type="PANTHER" id="PTHR43205:SF7">
    <property type="entry name" value="PROSTAGLANDIN REDUCTASE 1"/>
    <property type="match status" value="1"/>
</dbReference>
<dbReference type="InterPro" id="IPR041694">
    <property type="entry name" value="ADH_N_2"/>
</dbReference>
<reference evidence="3" key="1">
    <citation type="journal article" date="2014" name="Int. J. Syst. Evol. Microbiol.">
        <title>Complete genome sequence of Corynebacterium casei LMG S-19264T (=DSM 44701T), isolated from a smear-ripened cheese.</title>
        <authorList>
            <consortium name="US DOE Joint Genome Institute (JGI-PGF)"/>
            <person name="Walter F."/>
            <person name="Albersmeier A."/>
            <person name="Kalinowski J."/>
            <person name="Ruckert C."/>
        </authorList>
    </citation>
    <scope>NUCLEOTIDE SEQUENCE</scope>
    <source>
        <strain evidence="3">CGMCC 1.12921</strain>
    </source>
</reference>
<dbReference type="PANTHER" id="PTHR43205">
    <property type="entry name" value="PROSTAGLANDIN REDUCTASE"/>
    <property type="match status" value="1"/>
</dbReference>
<proteinExistence type="predicted"/>
<dbReference type="Gene3D" id="3.40.50.720">
    <property type="entry name" value="NAD(P)-binding Rossmann-like Domain"/>
    <property type="match status" value="1"/>
</dbReference>
<dbReference type="Pfam" id="PF16884">
    <property type="entry name" value="ADH_N_2"/>
    <property type="match status" value="1"/>
</dbReference>
<name>A0A8J2V1F5_9PROT</name>
<accession>A0A8J2V1F5</accession>
<evidence type="ECO:0000313" key="3">
    <source>
        <dbReference type="EMBL" id="GGD06314.1"/>
    </source>
</evidence>
<evidence type="ECO:0000256" key="1">
    <source>
        <dbReference type="ARBA" id="ARBA00023002"/>
    </source>
</evidence>
<dbReference type="SMART" id="SM00829">
    <property type="entry name" value="PKS_ER"/>
    <property type="match status" value="1"/>
</dbReference>
<comment type="caution">
    <text evidence="3">The sequence shown here is derived from an EMBL/GenBank/DDBJ whole genome shotgun (WGS) entry which is preliminary data.</text>
</comment>
<gene>
    <name evidence="3" type="ORF">GCM10011342_13990</name>
</gene>
<dbReference type="AlphaFoldDB" id="A0A8J2V1F5"/>
<evidence type="ECO:0000259" key="2">
    <source>
        <dbReference type="SMART" id="SM00829"/>
    </source>
</evidence>
<dbReference type="GO" id="GO:0016628">
    <property type="term" value="F:oxidoreductase activity, acting on the CH-CH group of donors, NAD or NADP as acceptor"/>
    <property type="evidence" value="ECO:0007669"/>
    <property type="project" value="InterPro"/>
</dbReference>
<dbReference type="RefSeq" id="WP_188159107.1">
    <property type="nucleotide sequence ID" value="NZ_BMGH01000001.1"/>
</dbReference>
<dbReference type="InterPro" id="IPR045010">
    <property type="entry name" value="MDR_fam"/>
</dbReference>